<dbReference type="Proteomes" id="UP000886804">
    <property type="component" value="Unassembled WGS sequence"/>
</dbReference>
<organism evidence="1 2">
    <name type="scientific">Candidatus Enterocloster faecavium</name>
    <dbReference type="NCBI Taxonomy" id="2838560"/>
    <lineage>
        <taxon>Bacteria</taxon>
        <taxon>Bacillati</taxon>
        <taxon>Bacillota</taxon>
        <taxon>Clostridia</taxon>
        <taxon>Lachnospirales</taxon>
        <taxon>Lachnospiraceae</taxon>
        <taxon>Enterocloster</taxon>
    </lineage>
</organism>
<protein>
    <submittedName>
        <fullName evidence="1">Uncharacterized protein</fullName>
    </submittedName>
</protein>
<proteinExistence type="predicted"/>
<reference evidence="1" key="1">
    <citation type="journal article" date="2021" name="PeerJ">
        <title>Extensive microbial diversity within the chicken gut microbiome revealed by metagenomics and culture.</title>
        <authorList>
            <person name="Gilroy R."/>
            <person name="Ravi A."/>
            <person name="Getino M."/>
            <person name="Pursley I."/>
            <person name="Horton D.L."/>
            <person name="Alikhan N.F."/>
            <person name="Baker D."/>
            <person name="Gharbi K."/>
            <person name="Hall N."/>
            <person name="Watson M."/>
            <person name="Adriaenssens E.M."/>
            <person name="Foster-Nyarko E."/>
            <person name="Jarju S."/>
            <person name="Secka A."/>
            <person name="Antonio M."/>
            <person name="Oren A."/>
            <person name="Chaudhuri R.R."/>
            <person name="La Ragione R."/>
            <person name="Hildebrand F."/>
            <person name="Pallen M.J."/>
        </authorList>
    </citation>
    <scope>NUCLEOTIDE SEQUENCE</scope>
    <source>
        <strain evidence="1">CHK188-4685</strain>
    </source>
</reference>
<accession>A0A9D2L8K8</accession>
<comment type="caution">
    <text evidence="1">The sequence shown here is derived from an EMBL/GenBank/DDBJ whole genome shotgun (WGS) entry which is preliminary data.</text>
</comment>
<dbReference type="AlphaFoldDB" id="A0A9D2L8K8"/>
<evidence type="ECO:0000313" key="1">
    <source>
        <dbReference type="EMBL" id="HJB07886.1"/>
    </source>
</evidence>
<dbReference type="EMBL" id="DWYS01000100">
    <property type="protein sequence ID" value="HJB07886.1"/>
    <property type="molecule type" value="Genomic_DNA"/>
</dbReference>
<reference evidence="1" key="2">
    <citation type="submission" date="2021-04" db="EMBL/GenBank/DDBJ databases">
        <authorList>
            <person name="Gilroy R."/>
        </authorList>
    </citation>
    <scope>NUCLEOTIDE SEQUENCE</scope>
    <source>
        <strain evidence="1">CHK188-4685</strain>
    </source>
</reference>
<gene>
    <name evidence="1" type="ORF">H9716_08485</name>
</gene>
<evidence type="ECO:0000313" key="2">
    <source>
        <dbReference type="Proteomes" id="UP000886804"/>
    </source>
</evidence>
<sequence>MEDILRELEQEEIAEYKKELRQYLDEIPDQVFYQYFDIMPMSNEDYDFICRDLARRHYYCLLARFSERHNGVRRRREESAGERNSGKI</sequence>
<name>A0A9D2L8K8_9FIRM</name>